<dbReference type="PATRIC" id="fig|36816.3.peg.4434"/>
<dbReference type="EMBL" id="LGCN01000199">
    <property type="protein sequence ID" value="KOT37245.1"/>
    <property type="molecule type" value="Genomic_DNA"/>
</dbReference>
<comment type="caution">
    <text evidence="2">The sequence shown here is derived from an EMBL/GenBank/DDBJ whole genome shotgun (WGS) entry which is preliminary data.</text>
</comment>
<feature type="compositionally biased region" description="Basic and acidic residues" evidence="1">
    <location>
        <begin position="91"/>
        <end position="100"/>
    </location>
</feature>
<dbReference type="Proteomes" id="UP000037773">
    <property type="component" value="Unassembled WGS sequence"/>
</dbReference>
<proteinExistence type="predicted"/>
<evidence type="ECO:0000256" key="1">
    <source>
        <dbReference type="SAM" id="MobiDB-lite"/>
    </source>
</evidence>
<dbReference type="AlphaFoldDB" id="A0A0M9X866"/>
<accession>A0A0M9X866</accession>
<evidence type="ECO:0000313" key="3">
    <source>
        <dbReference type="Proteomes" id="UP000037773"/>
    </source>
</evidence>
<feature type="compositionally biased region" description="Basic and acidic residues" evidence="1">
    <location>
        <begin position="122"/>
        <end position="136"/>
    </location>
</feature>
<protein>
    <submittedName>
        <fullName evidence="2">Uncharacterized protein</fullName>
    </submittedName>
</protein>
<name>A0A0M9X866_9ACTN</name>
<feature type="compositionally biased region" description="Basic and acidic residues" evidence="1">
    <location>
        <begin position="66"/>
        <end position="83"/>
    </location>
</feature>
<feature type="region of interest" description="Disordered" evidence="1">
    <location>
        <begin position="1"/>
        <end position="152"/>
    </location>
</feature>
<organism evidence="2 3">
    <name type="scientific">Streptomyces caelestis</name>
    <dbReference type="NCBI Taxonomy" id="36816"/>
    <lineage>
        <taxon>Bacteria</taxon>
        <taxon>Bacillati</taxon>
        <taxon>Actinomycetota</taxon>
        <taxon>Actinomycetes</taxon>
        <taxon>Kitasatosporales</taxon>
        <taxon>Streptomycetaceae</taxon>
        <taxon>Streptomyces</taxon>
    </lineage>
</organism>
<gene>
    <name evidence="2" type="ORF">ADK41_20485</name>
</gene>
<reference evidence="2 3" key="1">
    <citation type="submission" date="2015-07" db="EMBL/GenBank/DDBJ databases">
        <authorList>
            <person name="Noorani M."/>
        </authorList>
    </citation>
    <scope>NUCLEOTIDE SEQUENCE [LARGE SCALE GENOMIC DNA]</scope>
    <source>
        <strain evidence="2 3">NRRL B-24567</strain>
    </source>
</reference>
<sequence length="152" mass="16558">MSMRRPYGVGELVREPGSFGPFPPHLPEGRLRVGRQRGGTGGLRRVEPVGDGPGGVDVRSGSRGRRVAEGDADPRPAARRADSAGRGYAGDSKDERDPRKGAAMPSMVERIKQFARSPQGRRTAEQVRRAAADPRRRAQAQRLLGRFRGGHR</sequence>
<keyword evidence="3" id="KW-1185">Reference proteome</keyword>
<evidence type="ECO:0000313" key="2">
    <source>
        <dbReference type="EMBL" id="KOT37245.1"/>
    </source>
</evidence>